<dbReference type="Proteomes" id="UP001365128">
    <property type="component" value="Unassembled WGS sequence"/>
</dbReference>
<comment type="caution">
    <text evidence="2">The sequence shown here is derived from an EMBL/GenBank/DDBJ whole genome shotgun (WGS) entry which is preliminary data.</text>
</comment>
<sequence>MARCISQLQAHLLARIHPSSQPTNQEPAAATGSPDHCWTQLDSVVVEEKNHRLVRHPNESSLSASFAWSGTRPSASPSLETLFRGRCVSNNLSLLCIMGTTYPSVDAVFRPRSPATQRHAMPCHALAAAAAAAAAATAANAVRQLQTLTASSSARQSRPSSSPVWSTPSRGAGPREAVTLGPSGPAAPAYAMARLAGRQQP</sequence>
<evidence type="ECO:0000256" key="1">
    <source>
        <dbReference type="SAM" id="MobiDB-lite"/>
    </source>
</evidence>
<gene>
    <name evidence="2" type="ORF">IWX46DRAFT_584111</name>
</gene>
<dbReference type="EMBL" id="JBBPDW010000040">
    <property type="protein sequence ID" value="KAK7535435.1"/>
    <property type="molecule type" value="Genomic_DNA"/>
</dbReference>
<feature type="compositionally biased region" description="Low complexity" evidence="1">
    <location>
        <begin position="150"/>
        <end position="163"/>
    </location>
</feature>
<evidence type="ECO:0000313" key="3">
    <source>
        <dbReference type="Proteomes" id="UP001365128"/>
    </source>
</evidence>
<organism evidence="2 3">
    <name type="scientific">Phyllosticta citricarpa</name>
    <dbReference type="NCBI Taxonomy" id="55181"/>
    <lineage>
        <taxon>Eukaryota</taxon>
        <taxon>Fungi</taxon>
        <taxon>Dikarya</taxon>
        <taxon>Ascomycota</taxon>
        <taxon>Pezizomycotina</taxon>
        <taxon>Dothideomycetes</taxon>
        <taxon>Dothideomycetes incertae sedis</taxon>
        <taxon>Botryosphaeriales</taxon>
        <taxon>Phyllostictaceae</taxon>
        <taxon>Phyllosticta</taxon>
    </lineage>
</organism>
<reference evidence="2 3" key="1">
    <citation type="submission" date="2024-04" db="EMBL/GenBank/DDBJ databases">
        <title>Phyllosticta paracitricarpa is synonymous to the EU quarantine fungus P. citricarpa based on phylogenomic analyses.</title>
        <authorList>
            <consortium name="Lawrence Berkeley National Laboratory"/>
            <person name="Van Ingen-Buijs V.A."/>
            <person name="Van Westerhoven A.C."/>
            <person name="Haridas S."/>
            <person name="Skiadas P."/>
            <person name="Martin F."/>
            <person name="Groenewald J.Z."/>
            <person name="Crous P.W."/>
            <person name="Seidl M.F."/>
        </authorList>
    </citation>
    <scope>NUCLEOTIDE SEQUENCE [LARGE SCALE GENOMIC DNA]</scope>
    <source>
        <strain evidence="2 3">CBS 122670</strain>
    </source>
</reference>
<accession>A0ABR1LJT0</accession>
<feature type="region of interest" description="Disordered" evidence="1">
    <location>
        <begin position="149"/>
        <end position="185"/>
    </location>
</feature>
<evidence type="ECO:0000313" key="2">
    <source>
        <dbReference type="EMBL" id="KAK7535435.1"/>
    </source>
</evidence>
<keyword evidence="3" id="KW-1185">Reference proteome</keyword>
<name>A0ABR1LJT0_9PEZI</name>
<protein>
    <submittedName>
        <fullName evidence="2">Uncharacterized protein</fullName>
    </submittedName>
</protein>
<proteinExistence type="predicted"/>